<organism evidence="2 3">
    <name type="scientific">Viridothelium virens</name>
    <name type="common">Speckled blister lichen</name>
    <name type="synonym">Trypethelium virens</name>
    <dbReference type="NCBI Taxonomy" id="1048519"/>
    <lineage>
        <taxon>Eukaryota</taxon>
        <taxon>Fungi</taxon>
        <taxon>Dikarya</taxon>
        <taxon>Ascomycota</taxon>
        <taxon>Pezizomycotina</taxon>
        <taxon>Dothideomycetes</taxon>
        <taxon>Dothideomycetes incertae sedis</taxon>
        <taxon>Trypetheliales</taxon>
        <taxon>Trypetheliaceae</taxon>
        <taxon>Viridothelium</taxon>
    </lineage>
</organism>
<dbReference type="EMBL" id="ML991784">
    <property type="protein sequence ID" value="KAF2236640.1"/>
    <property type="molecule type" value="Genomic_DNA"/>
</dbReference>
<evidence type="ECO:0000313" key="2">
    <source>
        <dbReference type="EMBL" id="KAF2236640.1"/>
    </source>
</evidence>
<feature type="compositionally biased region" description="Polar residues" evidence="1">
    <location>
        <begin position="35"/>
        <end position="62"/>
    </location>
</feature>
<name>A0A6A6HGQ2_VIRVR</name>
<feature type="compositionally biased region" description="Basic and acidic residues" evidence="1">
    <location>
        <begin position="1"/>
        <end position="24"/>
    </location>
</feature>
<feature type="region of interest" description="Disordered" evidence="1">
    <location>
        <begin position="1"/>
        <end position="93"/>
    </location>
</feature>
<reference evidence="2" key="1">
    <citation type="journal article" date="2020" name="Stud. Mycol.">
        <title>101 Dothideomycetes genomes: a test case for predicting lifestyles and emergence of pathogens.</title>
        <authorList>
            <person name="Haridas S."/>
            <person name="Albert R."/>
            <person name="Binder M."/>
            <person name="Bloem J."/>
            <person name="Labutti K."/>
            <person name="Salamov A."/>
            <person name="Andreopoulos B."/>
            <person name="Baker S."/>
            <person name="Barry K."/>
            <person name="Bills G."/>
            <person name="Bluhm B."/>
            <person name="Cannon C."/>
            <person name="Castanera R."/>
            <person name="Culley D."/>
            <person name="Daum C."/>
            <person name="Ezra D."/>
            <person name="Gonzalez J."/>
            <person name="Henrissat B."/>
            <person name="Kuo A."/>
            <person name="Liang C."/>
            <person name="Lipzen A."/>
            <person name="Lutzoni F."/>
            <person name="Magnuson J."/>
            <person name="Mondo S."/>
            <person name="Nolan M."/>
            <person name="Ohm R."/>
            <person name="Pangilinan J."/>
            <person name="Park H.-J."/>
            <person name="Ramirez L."/>
            <person name="Alfaro M."/>
            <person name="Sun H."/>
            <person name="Tritt A."/>
            <person name="Yoshinaga Y."/>
            <person name="Zwiers L.-H."/>
            <person name="Turgeon B."/>
            <person name="Goodwin S."/>
            <person name="Spatafora J."/>
            <person name="Crous P."/>
            <person name="Grigoriev I."/>
        </authorList>
    </citation>
    <scope>NUCLEOTIDE SEQUENCE</scope>
    <source>
        <strain evidence="2">Tuck. ex Michener</strain>
    </source>
</reference>
<sequence length="323" mass="35177">MAQPVDRRMVEDRKEGKGTSKADKAPVPQARATPASATPEISTTPATSTVASHGQPTSTKPTKTGRLLKPPSNSMSSPDECDAAATSAPTQSSQILGGTARQHGFIKGRVDGGRYPAIHGWRVREQDEPIPGQPPCIFRGTANVIATYKYTKDDEKNKLGDGFTLTPGYSKKLAEALCSMIDQNPQGSRDQELQLETADALACGHRRWHWHLDAPKVEPERVWAWARQQLGSSGIRLLLADYIECLTQVKMSDGKCDANCVKIYLAKYPPDDAARETAKTANTASASTEAIDSFVDFPTATPILIITLQLIGRSRSRSPFFRR</sequence>
<evidence type="ECO:0000256" key="1">
    <source>
        <dbReference type="SAM" id="MobiDB-lite"/>
    </source>
</evidence>
<dbReference type="AlphaFoldDB" id="A0A6A6HGQ2"/>
<dbReference type="Proteomes" id="UP000800092">
    <property type="component" value="Unassembled WGS sequence"/>
</dbReference>
<proteinExistence type="predicted"/>
<keyword evidence="3" id="KW-1185">Reference proteome</keyword>
<gene>
    <name evidence="2" type="ORF">EV356DRAFT_498186</name>
</gene>
<feature type="compositionally biased region" description="Low complexity" evidence="1">
    <location>
        <begin position="83"/>
        <end position="93"/>
    </location>
</feature>
<evidence type="ECO:0000313" key="3">
    <source>
        <dbReference type="Proteomes" id="UP000800092"/>
    </source>
</evidence>
<accession>A0A6A6HGQ2</accession>
<protein>
    <submittedName>
        <fullName evidence="2">Uncharacterized protein</fullName>
    </submittedName>
</protein>